<feature type="non-terminal residue" evidence="1">
    <location>
        <position position="70"/>
    </location>
</feature>
<dbReference type="EMBL" id="LXQA011220785">
    <property type="protein sequence ID" value="MCI89500.1"/>
    <property type="molecule type" value="Genomic_DNA"/>
</dbReference>
<reference evidence="1 2" key="1">
    <citation type="journal article" date="2018" name="Front. Plant Sci.">
        <title>Red Clover (Trifolium pratense) and Zigzag Clover (T. medium) - A Picture of Genomic Similarities and Differences.</title>
        <authorList>
            <person name="Dluhosova J."/>
            <person name="Istvanek J."/>
            <person name="Nedelnik J."/>
            <person name="Repkova J."/>
        </authorList>
    </citation>
    <scope>NUCLEOTIDE SEQUENCE [LARGE SCALE GENOMIC DNA]</scope>
    <source>
        <strain evidence="2">cv. 10/8</strain>
        <tissue evidence="1">Leaf</tissue>
    </source>
</reference>
<proteinExistence type="predicted"/>
<protein>
    <submittedName>
        <fullName evidence="1">Uncharacterized protein</fullName>
    </submittedName>
</protein>
<comment type="caution">
    <text evidence="1">The sequence shown here is derived from an EMBL/GenBank/DDBJ whole genome shotgun (WGS) entry which is preliminary data.</text>
</comment>
<name>A0A392VSV2_9FABA</name>
<evidence type="ECO:0000313" key="2">
    <source>
        <dbReference type="Proteomes" id="UP000265520"/>
    </source>
</evidence>
<organism evidence="1 2">
    <name type="scientific">Trifolium medium</name>
    <dbReference type="NCBI Taxonomy" id="97028"/>
    <lineage>
        <taxon>Eukaryota</taxon>
        <taxon>Viridiplantae</taxon>
        <taxon>Streptophyta</taxon>
        <taxon>Embryophyta</taxon>
        <taxon>Tracheophyta</taxon>
        <taxon>Spermatophyta</taxon>
        <taxon>Magnoliopsida</taxon>
        <taxon>eudicotyledons</taxon>
        <taxon>Gunneridae</taxon>
        <taxon>Pentapetalae</taxon>
        <taxon>rosids</taxon>
        <taxon>fabids</taxon>
        <taxon>Fabales</taxon>
        <taxon>Fabaceae</taxon>
        <taxon>Papilionoideae</taxon>
        <taxon>50 kb inversion clade</taxon>
        <taxon>NPAAA clade</taxon>
        <taxon>Hologalegina</taxon>
        <taxon>IRL clade</taxon>
        <taxon>Trifolieae</taxon>
        <taxon>Trifolium</taxon>
    </lineage>
</organism>
<evidence type="ECO:0000313" key="1">
    <source>
        <dbReference type="EMBL" id="MCI89500.1"/>
    </source>
</evidence>
<sequence length="70" mass="7412">MKSCENPKGDVEASTKATIDFVVDSIKATVPKTNVVHDVTTSMKTSGKYDDVPDATTSVAQDNLENAVVP</sequence>
<dbReference type="Proteomes" id="UP000265520">
    <property type="component" value="Unassembled WGS sequence"/>
</dbReference>
<keyword evidence="2" id="KW-1185">Reference proteome</keyword>
<dbReference type="AlphaFoldDB" id="A0A392VSV2"/>
<accession>A0A392VSV2</accession>